<evidence type="ECO:0000256" key="4">
    <source>
        <dbReference type="ARBA" id="ARBA00023136"/>
    </source>
</evidence>
<feature type="transmembrane region" description="Helical" evidence="5">
    <location>
        <begin position="512"/>
        <end position="531"/>
    </location>
</feature>
<keyword evidence="4 5" id="KW-0472">Membrane</keyword>
<feature type="transmembrane region" description="Helical" evidence="5">
    <location>
        <begin position="448"/>
        <end position="471"/>
    </location>
</feature>
<dbReference type="InParanoid" id="A0A7R8YXV1"/>
<dbReference type="PANTHER" id="PTHR24064">
    <property type="entry name" value="SOLUTE CARRIER FAMILY 22 MEMBER"/>
    <property type="match status" value="1"/>
</dbReference>
<dbReference type="Gene3D" id="1.20.1250.20">
    <property type="entry name" value="MFS general substrate transporter like domains"/>
    <property type="match status" value="1"/>
</dbReference>
<feature type="transmembrane region" description="Helical" evidence="5">
    <location>
        <begin position="483"/>
        <end position="506"/>
    </location>
</feature>
<evidence type="ECO:0000256" key="2">
    <source>
        <dbReference type="ARBA" id="ARBA00022692"/>
    </source>
</evidence>
<accession>A0A7R8YXV1</accession>
<dbReference type="OrthoDB" id="3936150at2759"/>
<keyword evidence="2 5" id="KW-0812">Transmembrane</keyword>
<evidence type="ECO:0000313" key="8">
    <source>
        <dbReference type="Proteomes" id="UP000594454"/>
    </source>
</evidence>
<dbReference type="InterPro" id="IPR005828">
    <property type="entry name" value="MFS_sugar_transport-like"/>
</dbReference>
<keyword evidence="8" id="KW-1185">Reference proteome</keyword>
<comment type="subcellular location">
    <subcellularLocation>
        <location evidence="1">Membrane</location>
        <topology evidence="1">Multi-pass membrane protein</topology>
    </subcellularLocation>
</comment>
<keyword evidence="3 5" id="KW-1133">Transmembrane helix</keyword>
<dbReference type="InterPro" id="IPR020846">
    <property type="entry name" value="MFS_dom"/>
</dbReference>
<dbReference type="EMBL" id="LR899012">
    <property type="protein sequence ID" value="CAD7088865.1"/>
    <property type="molecule type" value="Genomic_DNA"/>
</dbReference>
<evidence type="ECO:0000259" key="6">
    <source>
        <dbReference type="PROSITE" id="PS50850"/>
    </source>
</evidence>
<organism evidence="7 8">
    <name type="scientific">Hermetia illucens</name>
    <name type="common">Black soldier fly</name>
    <dbReference type="NCBI Taxonomy" id="343691"/>
    <lineage>
        <taxon>Eukaryota</taxon>
        <taxon>Metazoa</taxon>
        <taxon>Ecdysozoa</taxon>
        <taxon>Arthropoda</taxon>
        <taxon>Hexapoda</taxon>
        <taxon>Insecta</taxon>
        <taxon>Pterygota</taxon>
        <taxon>Neoptera</taxon>
        <taxon>Endopterygota</taxon>
        <taxon>Diptera</taxon>
        <taxon>Brachycera</taxon>
        <taxon>Stratiomyomorpha</taxon>
        <taxon>Stratiomyidae</taxon>
        <taxon>Hermetiinae</taxon>
        <taxon>Hermetia</taxon>
    </lineage>
</organism>
<dbReference type="CDD" id="cd17317">
    <property type="entry name" value="MFS_SLC22"/>
    <property type="match status" value="1"/>
</dbReference>
<evidence type="ECO:0000256" key="5">
    <source>
        <dbReference type="SAM" id="Phobius"/>
    </source>
</evidence>
<dbReference type="Pfam" id="PF00083">
    <property type="entry name" value="Sugar_tr"/>
    <property type="match status" value="1"/>
</dbReference>
<evidence type="ECO:0000256" key="1">
    <source>
        <dbReference type="ARBA" id="ARBA00004141"/>
    </source>
</evidence>
<gene>
    <name evidence="7" type="ORF">HERILL_LOCUS11457</name>
</gene>
<sequence length="553" mass="62063">MDFDLVLEEIGEFGQYQRINYFLICLPVLFASANSLSYVFTAGIPNYRCFIPNCDNPDRPRYNEPWVNNSAPGVTDINGVYVPQQCRRYIQRIGNYSISNDTCPHSMFYNEIESCKEWVFDENERTIVQDWNVTCFENQWKLAFVGTMHFAGLIVGTASSGVLADKYGRKIIFTVCIIFMSITGVLQGLAWDYGSFLIFAFLNAVGTSGVYPLAFILAVEMVGPKKREMSSVLLNYFYALGEAAVGLVAWLSRDWQILQFVLSAPPILFAFYYWIIPESVRWLLARDSKDEALEIIRKVAKINGKELSTAMISRFERKEMEEIDPEQKANKISIVPITPLEKDIQKSEMLRTCKEAMQSRIMVIRFIVLLYIWLANAFVYYGLSLNSTSLSGNKYLNFSLVCLIEIPGYSLAWITMNKIGRRWSLAGSLFLCAICCAAGGFLTDGTTWVVITMFLIGKLGITSSFTVIFVYSAEMLPTIIRSGGVGTLSTTGRFGAMIATFVPLLGTYFKPLPLLLFGGVALFGSAISLILPETFQTKLPDTVEEAEQIGKNI</sequence>
<feature type="transmembrane region" description="Helical" evidence="5">
    <location>
        <begin position="257"/>
        <end position="276"/>
    </location>
</feature>
<dbReference type="AlphaFoldDB" id="A0A7R8YXV1"/>
<feature type="domain" description="Major facilitator superfamily (MFS) profile" evidence="6">
    <location>
        <begin position="87"/>
        <end position="536"/>
    </location>
</feature>
<feature type="transmembrane region" description="Helical" evidence="5">
    <location>
        <begin position="142"/>
        <end position="164"/>
    </location>
</feature>
<evidence type="ECO:0000256" key="3">
    <source>
        <dbReference type="ARBA" id="ARBA00022989"/>
    </source>
</evidence>
<feature type="transmembrane region" description="Helical" evidence="5">
    <location>
        <begin position="196"/>
        <end position="219"/>
    </location>
</feature>
<dbReference type="PROSITE" id="PS50850">
    <property type="entry name" value="MFS"/>
    <property type="match status" value="1"/>
</dbReference>
<dbReference type="GO" id="GO:0016020">
    <property type="term" value="C:membrane"/>
    <property type="evidence" value="ECO:0007669"/>
    <property type="project" value="UniProtKB-SubCell"/>
</dbReference>
<dbReference type="Proteomes" id="UP000594454">
    <property type="component" value="Chromosome 4"/>
</dbReference>
<proteinExistence type="predicted"/>
<feature type="transmembrane region" description="Helical" evidence="5">
    <location>
        <begin position="423"/>
        <end position="442"/>
    </location>
</feature>
<dbReference type="GO" id="GO:0022857">
    <property type="term" value="F:transmembrane transporter activity"/>
    <property type="evidence" value="ECO:0007669"/>
    <property type="project" value="InterPro"/>
</dbReference>
<evidence type="ECO:0000313" key="7">
    <source>
        <dbReference type="EMBL" id="CAD7088865.1"/>
    </source>
</evidence>
<dbReference type="InterPro" id="IPR036259">
    <property type="entry name" value="MFS_trans_sf"/>
</dbReference>
<protein>
    <recommendedName>
        <fullName evidence="6">Major facilitator superfamily (MFS) profile domain-containing protein</fullName>
    </recommendedName>
</protein>
<feature type="transmembrane region" description="Helical" evidence="5">
    <location>
        <begin position="21"/>
        <end position="40"/>
    </location>
</feature>
<feature type="transmembrane region" description="Helical" evidence="5">
    <location>
        <begin position="171"/>
        <end position="190"/>
    </location>
</feature>
<dbReference type="SUPFAM" id="SSF103473">
    <property type="entry name" value="MFS general substrate transporter"/>
    <property type="match status" value="1"/>
</dbReference>
<feature type="transmembrane region" description="Helical" evidence="5">
    <location>
        <begin position="395"/>
        <end position="416"/>
    </location>
</feature>
<feature type="transmembrane region" description="Helical" evidence="5">
    <location>
        <begin position="231"/>
        <end position="251"/>
    </location>
</feature>
<name>A0A7R8YXV1_HERIL</name>
<feature type="transmembrane region" description="Helical" evidence="5">
    <location>
        <begin position="363"/>
        <end position="383"/>
    </location>
</feature>
<reference evidence="7 8" key="1">
    <citation type="submission" date="2020-11" db="EMBL/GenBank/DDBJ databases">
        <authorList>
            <person name="Wallbank WR R."/>
            <person name="Pardo Diaz C."/>
            <person name="Kozak K."/>
            <person name="Martin S."/>
            <person name="Jiggins C."/>
            <person name="Moest M."/>
            <person name="Warren A I."/>
            <person name="Generalovic N T."/>
            <person name="Byers J.R.P. K."/>
            <person name="Montejo-Kovacevich G."/>
            <person name="Yen C E."/>
        </authorList>
    </citation>
    <scope>NUCLEOTIDE SEQUENCE [LARGE SCALE GENOMIC DNA]</scope>
</reference>